<name>A0A9D2WN66_9FIRM</name>
<reference evidence="2" key="1">
    <citation type="submission" date="2016-02" db="EMBL/GenBank/DDBJ databases">
        <title>Draft Genome Sequence of Sporotomaculum syntrophicum Strain FB, a Syntrophic Benzoate Degrader.</title>
        <authorList>
            <person name="Nobu M.K."/>
            <person name="Narihiro T."/>
            <person name="Qiu Y.-L."/>
            <person name="Ohashi A."/>
            <person name="Liu W.-T."/>
            <person name="Yuji S."/>
        </authorList>
    </citation>
    <scope>NUCLEOTIDE SEQUENCE</scope>
    <source>
        <strain evidence="2">FB</strain>
    </source>
</reference>
<proteinExistence type="predicted"/>
<feature type="compositionally biased region" description="Polar residues" evidence="1">
    <location>
        <begin position="155"/>
        <end position="174"/>
    </location>
</feature>
<protein>
    <submittedName>
        <fullName evidence="2">Uncharacterized protein</fullName>
    </submittedName>
</protein>
<dbReference type="Proteomes" id="UP000798488">
    <property type="component" value="Unassembled WGS sequence"/>
</dbReference>
<gene>
    <name evidence="2" type="ORF">SPSYN_02678</name>
</gene>
<evidence type="ECO:0000313" key="3">
    <source>
        <dbReference type="Proteomes" id="UP000798488"/>
    </source>
</evidence>
<feature type="compositionally biased region" description="Basic residues" evidence="1">
    <location>
        <begin position="188"/>
        <end position="197"/>
    </location>
</feature>
<accession>A0A9D2WN66</accession>
<dbReference type="AlphaFoldDB" id="A0A9D2WN66"/>
<sequence length="245" mass="27302">MYKRYGEVLLRLEELGARAGKLNNSDRNELQSLLEEQVWLGTTMIKKAKSNLEEIDGTFEKIFDWMIDVSDLIDRAAGEAGTPEDLLELENIMDDVVKLKEQLKQLKLDRRLTHAATKQAGNSLQDARLEAAPATAQVRVDTSSVSKAKPVEVAESNQSPRQNTAINDTPTSVESLMVVPAKTDRQAQKKSNKKSNKSKYMPGNQYQPPQELLVSIAEKISPATQLRLLEDAKQFIGFNLPGPIK</sequence>
<evidence type="ECO:0000256" key="1">
    <source>
        <dbReference type="SAM" id="MobiDB-lite"/>
    </source>
</evidence>
<comment type="caution">
    <text evidence="2">The sequence shown here is derived from an EMBL/GenBank/DDBJ whole genome shotgun (WGS) entry which is preliminary data.</text>
</comment>
<dbReference type="RefSeq" id="WP_161822951.1">
    <property type="nucleotide sequence ID" value="NZ_LSRS01000006.1"/>
</dbReference>
<dbReference type="OrthoDB" id="1807379at2"/>
<dbReference type="EMBL" id="LSRS01000006">
    <property type="protein sequence ID" value="KAF1084274.1"/>
    <property type="molecule type" value="Genomic_DNA"/>
</dbReference>
<keyword evidence="3" id="KW-1185">Reference proteome</keyword>
<feature type="region of interest" description="Disordered" evidence="1">
    <location>
        <begin position="135"/>
        <end position="206"/>
    </location>
</feature>
<evidence type="ECO:0000313" key="2">
    <source>
        <dbReference type="EMBL" id="KAF1084274.1"/>
    </source>
</evidence>
<organism evidence="2 3">
    <name type="scientific">Sporotomaculum syntrophicum</name>
    <dbReference type="NCBI Taxonomy" id="182264"/>
    <lineage>
        <taxon>Bacteria</taxon>
        <taxon>Bacillati</taxon>
        <taxon>Bacillota</taxon>
        <taxon>Clostridia</taxon>
        <taxon>Eubacteriales</taxon>
        <taxon>Desulfallaceae</taxon>
        <taxon>Sporotomaculum</taxon>
    </lineage>
</organism>